<evidence type="ECO:0000313" key="6">
    <source>
        <dbReference type="Proteomes" id="UP001549920"/>
    </source>
</evidence>
<dbReference type="Gene3D" id="3.40.50.1820">
    <property type="entry name" value="alpha/beta hydrolase"/>
    <property type="match status" value="1"/>
</dbReference>
<dbReference type="InterPro" id="IPR025483">
    <property type="entry name" value="Lipase_euk"/>
</dbReference>
<evidence type="ECO:0000259" key="4">
    <source>
        <dbReference type="Pfam" id="PF04083"/>
    </source>
</evidence>
<feature type="signal peptide" evidence="3">
    <location>
        <begin position="1"/>
        <end position="22"/>
    </location>
</feature>
<keyword evidence="3" id="KW-0732">Signal</keyword>
<organism evidence="5 6">
    <name type="scientific">Loxostege sticticalis</name>
    <name type="common">Beet webworm moth</name>
    <dbReference type="NCBI Taxonomy" id="481309"/>
    <lineage>
        <taxon>Eukaryota</taxon>
        <taxon>Metazoa</taxon>
        <taxon>Ecdysozoa</taxon>
        <taxon>Arthropoda</taxon>
        <taxon>Hexapoda</taxon>
        <taxon>Insecta</taxon>
        <taxon>Pterygota</taxon>
        <taxon>Neoptera</taxon>
        <taxon>Endopterygota</taxon>
        <taxon>Lepidoptera</taxon>
        <taxon>Glossata</taxon>
        <taxon>Ditrysia</taxon>
        <taxon>Pyraloidea</taxon>
        <taxon>Crambidae</taxon>
        <taxon>Pyraustinae</taxon>
        <taxon>Loxostege</taxon>
    </lineage>
</organism>
<dbReference type="InterPro" id="IPR029058">
    <property type="entry name" value="AB_hydrolase_fold"/>
</dbReference>
<comment type="caution">
    <text evidence="5">The sequence shown here is derived from an EMBL/GenBank/DDBJ whole genome shotgun (WGS) entry which is preliminary data.</text>
</comment>
<keyword evidence="6" id="KW-1185">Reference proteome</keyword>
<keyword evidence="2" id="KW-0443">Lipid metabolism</keyword>
<keyword evidence="2" id="KW-0442">Lipid degradation</keyword>
<keyword evidence="2" id="KW-0378">Hydrolase</keyword>
<gene>
    <name evidence="5" type="ORF">ABMA27_016860</name>
</gene>
<sequence length="411" mass="46536">MAFVQYATNILTFLFCVLGAEAELPDHALIPAIRPNFTQLAEQVGLPCEEVQVTTEDGYILDMFHIPGNKSHPVLLQSGNFGSSDDYMIRGNTSLPYVLWEAGYDVWVGNVRGCRYGRRHVSFDPDLDDEFWDFSFHEFAVYDTSAMIDYILNRTEAKTLSSIGWSYGTAVNYILGAEKPEYNDLIDCIISLAPIAYLHHSIPFEALIPVAPLGFDAVILTDKNEIMGENSTEIALLRDSCSTPIVAHETCLKAMDVTFGFNPEQIEVEFAPKIFQHYPSSTSRKNLMHEFQTLTTKRFAQFDYGPEENKIIYGSEEPKEYDLSKNKINIFLISGKNDQASKLGDVALLKPKLPNVVEHIILKPEKFCHLDFVCGKDTHKNLYKPIILPILKKYNNNIKQKTKKSKSKKLN</sequence>
<comment type="similarity">
    <text evidence="1 2">Belongs to the AB hydrolase superfamily. Lipase family.</text>
</comment>
<dbReference type="SUPFAM" id="SSF53474">
    <property type="entry name" value="alpha/beta-Hydrolases"/>
    <property type="match status" value="1"/>
</dbReference>
<accession>A0ABR3I3V4</accession>
<dbReference type="Proteomes" id="UP001549920">
    <property type="component" value="Unassembled WGS sequence"/>
</dbReference>
<evidence type="ECO:0000313" key="5">
    <source>
        <dbReference type="EMBL" id="KAL0883492.1"/>
    </source>
</evidence>
<protein>
    <recommendedName>
        <fullName evidence="2">Lipase</fullName>
    </recommendedName>
</protein>
<reference evidence="5 6" key="1">
    <citation type="submission" date="2024-06" db="EMBL/GenBank/DDBJ databases">
        <title>A chromosome-level genome assembly of beet webworm, Loxostege sticticalis.</title>
        <authorList>
            <person name="Zhang Y."/>
        </authorList>
    </citation>
    <scope>NUCLEOTIDE SEQUENCE [LARGE SCALE GENOMIC DNA]</scope>
    <source>
        <strain evidence="5">AQ026</strain>
        <tissue evidence="5">Whole body</tissue>
    </source>
</reference>
<dbReference type="EMBL" id="JBEUOH010000009">
    <property type="protein sequence ID" value="KAL0883492.1"/>
    <property type="molecule type" value="Genomic_DNA"/>
</dbReference>
<proteinExistence type="inferred from homology"/>
<dbReference type="InterPro" id="IPR006693">
    <property type="entry name" value="AB_hydrolase_lipase"/>
</dbReference>
<feature type="domain" description="Partial AB-hydrolase lipase" evidence="4">
    <location>
        <begin position="38"/>
        <end position="90"/>
    </location>
</feature>
<name>A0ABR3I3V4_LOXSC</name>
<evidence type="ECO:0000256" key="1">
    <source>
        <dbReference type="ARBA" id="ARBA00010701"/>
    </source>
</evidence>
<dbReference type="PANTHER" id="PTHR11005">
    <property type="entry name" value="LYSOSOMAL ACID LIPASE-RELATED"/>
    <property type="match status" value="1"/>
</dbReference>
<evidence type="ECO:0000256" key="3">
    <source>
        <dbReference type="SAM" id="SignalP"/>
    </source>
</evidence>
<dbReference type="PIRSF" id="PIRSF000862">
    <property type="entry name" value="Steryl_ester_lip"/>
    <property type="match status" value="1"/>
</dbReference>
<feature type="chain" id="PRO_5046302698" description="Lipase" evidence="3">
    <location>
        <begin position="23"/>
        <end position="411"/>
    </location>
</feature>
<evidence type="ECO:0000256" key="2">
    <source>
        <dbReference type="PIRNR" id="PIRNR000862"/>
    </source>
</evidence>
<dbReference type="Pfam" id="PF04083">
    <property type="entry name" value="Abhydro_lipase"/>
    <property type="match status" value="1"/>
</dbReference>